<dbReference type="STRING" id="1797985.A2Y83_04150"/>
<keyword evidence="1" id="KW-0472">Membrane</keyword>
<dbReference type="EMBL" id="MFFS01000026">
    <property type="protein sequence ID" value="OGF22454.1"/>
    <property type="molecule type" value="Genomic_DNA"/>
</dbReference>
<reference evidence="2 3" key="1">
    <citation type="journal article" date="2016" name="Nat. Commun.">
        <title>Thousands of microbial genomes shed light on interconnected biogeochemical processes in an aquifer system.</title>
        <authorList>
            <person name="Anantharaman K."/>
            <person name="Brown C.T."/>
            <person name="Hug L.A."/>
            <person name="Sharon I."/>
            <person name="Castelle C.J."/>
            <person name="Probst A.J."/>
            <person name="Thomas B.C."/>
            <person name="Singh A."/>
            <person name="Wilkins M.J."/>
            <person name="Karaoz U."/>
            <person name="Brodie E.L."/>
            <person name="Williams K.H."/>
            <person name="Hubbard S.S."/>
            <person name="Banfield J.F."/>
        </authorList>
    </citation>
    <scope>NUCLEOTIDE SEQUENCE [LARGE SCALE GENOMIC DNA]</scope>
</reference>
<dbReference type="PANTHER" id="PTHR36007:SF2">
    <property type="entry name" value="TRANSPORT PROTEIN-RELATED"/>
    <property type="match status" value="1"/>
</dbReference>
<keyword evidence="1" id="KW-1133">Transmembrane helix</keyword>
<accession>A0A1F5S6X6</accession>
<sequence>MINYIQLFKSIPPEIATMIIAMLPIAELRVSIPVALGGYKLSTISALFWSILGNSISAIIILRYIGSVSDWMSRKSGVMKKFFDWLFLRTRHKLNDKYIKYGSIALTIFVAIPLPMTGAWTGSLAAFLLGIPPRKAFWLVFAGIIIAGIIVTIATKFGMFGFGLIGRYNY</sequence>
<comment type="caution">
    <text evidence="2">The sequence shown here is derived from an EMBL/GenBank/DDBJ whole genome shotgun (WGS) entry which is preliminary data.</text>
</comment>
<dbReference type="Proteomes" id="UP000178323">
    <property type="component" value="Unassembled WGS sequence"/>
</dbReference>
<evidence type="ECO:0000313" key="3">
    <source>
        <dbReference type="Proteomes" id="UP000178323"/>
    </source>
</evidence>
<gene>
    <name evidence="2" type="ORF">A2Y83_04150</name>
</gene>
<evidence type="ECO:0000313" key="2">
    <source>
        <dbReference type="EMBL" id="OGF22454.1"/>
    </source>
</evidence>
<feature type="transmembrane region" description="Helical" evidence="1">
    <location>
        <begin position="7"/>
        <end position="26"/>
    </location>
</feature>
<keyword evidence="1" id="KW-0812">Transmembrane</keyword>
<evidence type="ECO:0008006" key="4">
    <source>
        <dbReference type="Google" id="ProtNLM"/>
    </source>
</evidence>
<feature type="transmembrane region" description="Helical" evidence="1">
    <location>
        <begin position="136"/>
        <end position="165"/>
    </location>
</feature>
<proteinExistence type="predicted"/>
<organism evidence="2 3">
    <name type="scientific">Candidatus Falkowbacteria bacterium RBG_13_39_14</name>
    <dbReference type="NCBI Taxonomy" id="1797985"/>
    <lineage>
        <taxon>Bacteria</taxon>
        <taxon>Candidatus Falkowiibacteriota</taxon>
    </lineage>
</organism>
<dbReference type="InterPro" id="IPR009577">
    <property type="entry name" value="Sm_multidrug_ex"/>
</dbReference>
<name>A0A1F5S6X6_9BACT</name>
<dbReference type="PANTHER" id="PTHR36007">
    <property type="entry name" value="TRANSPORT PROTEIN-RELATED"/>
    <property type="match status" value="1"/>
</dbReference>
<feature type="transmembrane region" description="Helical" evidence="1">
    <location>
        <begin position="46"/>
        <end position="65"/>
    </location>
</feature>
<evidence type="ECO:0000256" key="1">
    <source>
        <dbReference type="SAM" id="Phobius"/>
    </source>
</evidence>
<protein>
    <recommendedName>
        <fullName evidence="4">Ligand-binding protein SH3</fullName>
    </recommendedName>
</protein>
<dbReference type="AlphaFoldDB" id="A0A1F5S6X6"/>
<dbReference type="Pfam" id="PF06695">
    <property type="entry name" value="Sm_multidrug_ex"/>
    <property type="match status" value="1"/>
</dbReference>